<dbReference type="InterPro" id="IPR049331">
    <property type="entry name" value="Top1B_N_bact"/>
</dbReference>
<accession>A0A1J5U6D6</accession>
<evidence type="ECO:0000256" key="6">
    <source>
        <dbReference type="ARBA" id="ARBA00023235"/>
    </source>
</evidence>
<evidence type="ECO:0000313" key="10">
    <source>
        <dbReference type="Proteomes" id="UP000183375"/>
    </source>
</evidence>
<keyword evidence="5" id="KW-0238">DNA-binding</keyword>
<proteinExistence type="inferred from homology"/>
<dbReference type="InterPro" id="IPR001631">
    <property type="entry name" value="TopoI"/>
</dbReference>
<evidence type="ECO:0000256" key="1">
    <source>
        <dbReference type="ARBA" id="ARBA00000213"/>
    </source>
</evidence>
<evidence type="ECO:0000256" key="4">
    <source>
        <dbReference type="ARBA" id="ARBA00023029"/>
    </source>
</evidence>
<feature type="domain" description="DNA topoisomerase IB N-terminal" evidence="8">
    <location>
        <begin position="39"/>
        <end position="85"/>
    </location>
</feature>
<evidence type="ECO:0000256" key="5">
    <source>
        <dbReference type="ARBA" id="ARBA00023125"/>
    </source>
</evidence>
<dbReference type="InterPro" id="IPR035447">
    <property type="entry name" value="DNA_topo_I_N_sf"/>
</dbReference>
<reference evidence="9 10" key="1">
    <citation type="submission" date="2016-08" db="EMBL/GenBank/DDBJ databases">
        <title>New Insights into Marine Group III Euryarchaeota, from dark to light.</title>
        <authorList>
            <person name="Haro-Moreno J.M."/>
            <person name="Rodriguez-Valera F."/>
            <person name="Lopez-Garcia P."/>
            <person name="Moreira D."/>
            <person name="Martin-Cuadrado A.B."/>
        </authorList>
    </citation>
    <scope>NUCLEOTIDE SEQUENCE [LARGE SCALE GENOMIC DNA]</scope>
    <source>
        <strain evidence="9">CG-Epi4</strain>
    </source>
</reference>
<comment type="catalytic activity">
    <reaction evidence="1">
        <text>ATP-independent breakage of single-stranded DNA, followed by passage and rejoining.</text>
        <dbReference type="EC" id="5.6.2.1"/>
    </reaction>
</comment>
<dbReference type="PROSITE" id="PS52038">
    <property type="entry name" value="TOPO_IB_2"/>
    <property type="match status" value="1"/>
</dbReference>
<dbReference type="InterPro" id="IPR011010">
    <property type="entry name" value="DNA_brk_join_enz"/>
</dbReference>
<protein>
    <recommendedName>
        <fullName evidence="3">DNA topoisomerase</fullName>
        <ecNumber evidence="3">5.6.2.1</ecNumber>
    </recommendedName>
</protein>
<dbReference type="Gene3D" id="3.90.15.10">
    <property type="entry name" value="Topoisomerase I, Chain A, domain 3"/>
    <property type="match status" value="1"/>
</dbReference>
<keyword evidence="6" id="KW-0413">Isomerase</keyword>
<feature type="domain" description="DNA topoisomerase I catalytic core eukaryotic-type" evidence="7">
    <location>
        <begin position="103"/>
        <end position="328"/>
    </location>
</feature>
<dbReference type="Pfam" id="PF01028">
    <property type="entry name" value="Topoisom_I"/>
    <property type="match status" value="1"/>
</dbReference>
<gene>
    <name evidence="9" type="ORF">BEU01_02355</name>
</gene>
<name>A0A1J5U6D6_9ARCH</name>
<dbReference type="SUPFAM" id="SSF55869">
    <property type="entry name" value="DNA topoisomerase I domain"/>
    <property type="match status" value="1"/>
</dbReference>
<evidence type="ECO:0000259" key="7">
    <source>
        <dbReference type="Pfam" id="PF01028"/>
    </source>
</evidence>
<evidence type="ECO:0000313" key="9">
    <source>
        <dbReference type="EMBL" id="OIR21556.1"/>
    </source>
</evidence>
<evidence type="ECO:0000259" key="8">
    <source>
        <dbReference type="Pfam" id="PF21338"/>
    </source>
</evidence>
<dbReference type="Pfam" id="PF21338">
    <property type="entry name" value="Top1B_N_bact"/>
    <property type="match status" value="1"/>
</dbReference>
<dbReference type="Proteomes" id="UP000183375">
    <property type="component" value="Unassembled WGS sequence"/>
</dbReference>
<dbReference type="EC" id="5.6.2.1" evidence="3"/>
<comment type="caution">
    <text evidence="9">The sequence shown here is derived from an EMBL/GenBank/DDBJ whole genome shotgun (WGS) entry which is preliminary data.</text>
</comment>
<dbReference type="Gene3D" id="3.30.66.10">
    <property type="entry name" value="DNA topoisomerase I domain"/>
    <property type="match status" value="1"/>
</dbReference>
<dbReference type="Gene3D" id="1.10.132.120">
    <property type="match status" value="1"/>
</dbReference>
<dbReference type="SUPFAM" id="SSF56349">
    <property type="entry name" value="DNA breaking-rejoining enzymes"/>
    <property type="match status" value="1"/>
</dbReference>
<dbReference type="AlphaFoldDB" id="A0A1J5U6D6"/>
<sequence length="375" mass="43519">MANEKKINAIADAEQAGLYYSSNTEEGFTRKIEKDETHTFLDSNGKEIKGKRDLKRIEEMRIPPAWTEVWICKEKTGHLQATGIDAKDRTQYIYHPIWTHLRSEAKFEKMSTFGRTLPKIREKYFEDLAFEGNGKQHDLPYERVMALIVRLLDTTFIRIGNETSRDDKEKATYGLSTMQDEHIDFEPTEITDDHDKWYDSQVGGKFTFVGKSNKKHEIEINDEEIPDLPALVMMCKDAKKGKGDDLFLFFDEEGNTQDVKAYHVNEYIQEASGEKFTAKDFRTWGGTKLAAEEITQFKKKDDKKQRKKNITKMVKGVAKKLGNTPAVCRGSYIHPRFINDYLKGSFFRLWKDTLGEQMYPLSESESHVIRYLENS</sequence>
<dbReference type="GO" id="GO:0003917">
    <property type="term" value="F:DNA topoisomerase type I (single strand cut, ATP-independent) activity"/>
    <property type="evidence" value="ECO:0007669"/>
    <property type="project" value="UniProtKB-EC"/>
</dbReference>
<dbReference type="InterPro" id="IPR014711">
    <property type="entry name" value="TopoI_cat_a-hlx-sub_euk"/>
</dbReference>
<evidence type="ECO:0000256" key="3">
    <source>
        <dbReference type="ARBA" id="ARBA00012891"/>
    </source>
</evidence>
<dbReference type="GO" id="GO:0003677">
    <property type="term" value="F:DNA binding"/>
    <property type="evidence" value="ECO:0007669"/>
    <property type="project" value="UniProtKB-KW"/>
</dbReference>
<evidence type="ECO:0000256" key="2">
    <source>
        <dbReference type="ARBA" id="ARBA00006645"/>
    </source>
</evidence>
<dbReference type="EMBL" id="MIYX01000004">
    <property type="protein sequence ID" value="OIR21556.1"/>
    <property type="molecule type" value="Genomic_DNA"/>
</dbReference>
<organism evidence="9 10">
    <name type="scientific">Marine Group III euryarchaeote CG-Epi4</name>
    <dbReference type="NCBI Taxonomy" id="1888998"/>
    <lineage>
        <taxon>Archaea</taxon>
        <taxon>Methanobacteriati</taxon>
        <taxon>Thermoplasmatota</taxon>
        <taxon>Thermoplasmata</taxon>
        <taxon>Candidatus Thermoprofundales</taxon>
    </lineage>
</organism>
<dbReference type="InterPro" id="IPR013500">
    <property type="entry name" value="TopoI_cat_euk"/>
</dbReference>
<keyword evidence="4" id="KW-0799">Topoisomerase</keyword>
<dbReference type="GO" id="GO:0006265">
    <property type="term" value="P:DNA topological change"/>
    <property type="evidence" value="ECO:0007669"/>
    <property type="project" value="InterPro"/>
</dbReference>
<comment type="similarity">
    <text evidence="2">Belongs to the type IB topoisomerase family.</text>
</comment>
<dbReference type="PRINTS" id="PR00416">
    <property type="entry name" value="EUTPISMRASEI"/>
</dbReference>